<feature type="transmembrane region" description="Helical" evidence="1">
    <location>
        <begin position="47"/>
        <end position="64"/>
    </location>
</feature>
<dbReference type="Proteomes" id="UP000053464">
    <property type="component" value="Unassembled WGS sequence"/>
</dbReference>
<feature type="chain" id="PRO_5002580104" description="Ferrochelatase" evidence="2">
    <location>
        <begin position="24"/>
        <end position="77"/>
    </location>
</feature>
<keyword evidence="2" id="KW-0732">Signal</keyword>
<dbReference type="PATRIC" id="fig|1581420.6.peg.875"/>
<reference evidence="3 4" key="1">
    <citation type="submission" date="2015-04" db="EMBL/GenBank/DDBJ databases">
        <title>The draft genome sequence of Erythrobacter luteus KA37.</title>
        <authorList>
            <person name="Zhuang L."/>
            <person name="Liu Y."/>
            <person name="Shao Z."/>
        </authorList>
    </citation>
    <scope>NUCLEOTIDE SEQUENCE [LARGE SCALE GENOMIC DNA]</scope>
    <source>
        <strain evidence="3 4">KA37</strain>
    </source>
</reference>
<dbReference type="EMBL" id="LBHB01000001">
    <property type="protein sequence ID" value="KLE35639.1"/>
    <property type="molecule type" value="Genomic_DNA"/>
</dbReference>
<keyword evidence="1" id="KW-0472">Membrane</keyword>
<comment type="caution">
    <text evidence="3">The sequence shown here is derived from an EMBL/GenBank/DDBJ whole genome shotgun (WGS) entry which is preliminary data.</text>
</comment>
<organism evidence="3 4">
    <name type="scientific">Aurantiacibacter luteus</name>
    <dbReference type="NCBI Taxonomy" id="1581420"/>
    <lineage>
        <taxon>Bacteria</taxon>
        <taxon>Pseudomonadati</taxon>
        <taxon>Pseudomonadota</taxon>
        <taxon>Alphaproteobacteria</taxon>
        <taxon>Sphingomonadales</taxon>
        <taxon>Erythrobacteraceae</taxon>
        <taxon>Aurantiacibacter</taxon>
    </lineage>
</organism>
<feature type="signal peptide" evidence="2">
    <location>
        <begin position="1"/>
        <end position="23"/>
    </location>
</feature>
<evidence type="ECO:0008006" key="5">
    <source>
        <dbReference type="Google" id="ProtNLM"/>
    </source>
</evidence>
<keyword evidence="4" id="KW-1185">Reference proteome</keyword>
<accession>A0A0G9MYM3</accession>
<evidence type="ECO:0000313" key="3">
    <source>
        <dbReference type="EMBL" id="KLE35639.1"/>
    </source>
</evidence>
<dbReference type="RefSeq" id="WP_047003044.1">
    <property type="nucleotide sequence ID" value="NZ_LBHB01000001.1"/>
</dbReference>
<proteinExistence type="predicted"/>
<gene>
    <name evidence="3" type="ORF">AAW00_04340</name>
</gene>
<sequence>MKKIVTSIAAASFVLGSAAAAQAQSAPAVDRDAVEVSDAEGFRGGSALIVLLFALIAAGVVFLIEDNEDGEDLPTSP</sequence>
<protein>
    <recommendedName>
        <fullName evidence="5">Ferrochelatase</fullName>
    </recommendedName>
</protein>
<dbReference type="AlphaFoldDB" id="A0A0G9MYM3"/>
<evidence type="ECO:0000256" key="2">
    <source>
        <dbReference type="SAM" id="SignalP"/>
    </source>
</evidence>
<keyword evidence="1" id="KW-1133">Transmembrane helix</keyword>
<evidence type="ECO:0000256" key="1">
    <source>
        <dbReference type="SAM" id="Phobius"/>
    </source>
</evidence>
<name>A0A0G9MYM3_9SPHN</name>
<evidence type="ECO:0000313" key="4">
    <source>
        <dbReference type="Proteomes" id="UP000053464"/>
    </source>
</evidence>
<keyword evidence="1" id="KW-0812">Transmembrane</keyword>